<accession>A0AAN6W5Y8</accession>
<feature type="compositionally biased region" description="Basic residues" evidence="1">
    <location>
        <begin position="69"/>
        <end position="79"/>
    </location>
</feature>
<reference evidence="2" key="1">
    <citation type="journal article" date="2023" name="Mol. Phylogenet. Evol.">
        <title>Genome-scale phylogeny and comparative genomics of the fungal order Sordariales.</title>
        <authorList>
            <person name="Hensen N."/>
            <person name="Bonometti L."/>
            <person name="Westerberg I."/>
            <person name="Brannstrom I.O."/>
            <person name="Guillou S."/>
            <person name="Cros-Aarteil S."/>
            <person name="Calhoun S."/>
            <person name="Haridas S."/>
            <person name="Kuo A."/>
            <person name="Mondo S."/>
            <person name="Pangilinan J."/>
            <person name="Riley R."/>
            <person name="LaButti K."/>
            <person name="Andreopoulos B."/>
            <person name="Lipzen A."/>
            <person name="Chen C."/>
            <person name="Yan M."/>
            <person name="Daum C."/>
            <person name="Ng V."/>
            <person name="Clum A."/>
            <person name="Steindorff A."/>
            <person name="Ohm R.A."/>
            <person name="Martin F."/>
            <person name="Silar P."/>
            <person name="Natvig D.O."/>
            <person name="Lalanne C."/>
            <person name="Gautier V."/>
            <person name="Ament-Velasquez S.L."/>
            <person name="Kruys A."/>
            <person name="Hutchinson M.I."/>
            <person name="Powell A.J."/>
            <person name="Barry K."/>
            <person name="Miller A.N."/>
            <person name="Grigoriev I.V."/>
            <person name="Debuchy R."/>
            <person name="Gladieux P."/>
            <person name="Hiltunen Thoren M."/>
            <person name="Johannesson H."/>
        </authorList>
    </citation>
    <scope>NUCLEOTIDE SEQUENCE</scope>
    <source>
        <strain evidence="2">CBS 892.96</strain>
    </source>
</reference>
<reference evidence="2" key="2">
    <citation type="submission" date="2023-05" db="EMBL/GenBank/DDBJ databases">
        <authorList>
            <consortium name="Lawrence Berkeley National Laboratory"/>
            <person name="Steindorff A."/>
            <person name="Hensen N."/>
            <person name="Bonometti L."/>
            <person name="Westerberg I."/>
            <person name="Brannstrom I.O."/>
            <person name="Guillou S."/>
            <person name="Cros-Aarteil S."/>
            <person name="Calhoun S."/>
            <person name="Haridas S."/>
            <person name="Kuo A."/>
            <person name="Mondo S."/>
            <person name="Pangilinan J."/>
            <person name="Riley R."/>
            <person name="Labutti K."/>
            <person name="Andreopoulos B."/>
            <person name="Lipzen A."/>
            <person name="Chen C."/>
            <person name="Yanf M."/>
            <person name="Daum C."/>
            <person name="Ng V."/>
            <person name="Clum A."/>
            <person name="Ohm R."/>
            <person name="Martin F."/>
            <person name="Silar P."/>
            <person name="Natvig D."/>
            <person name="Lalanne C."/>
            <person name="Gautier V."/>
            <person name="Ament-Velasquez S.L."/>
            <person name="Kruys A."/>
            <person name="Hutchinson M.I."/>
            <person name="Powell A.J."/>
            <person name="Barry K."/>
            <person name="Miller A.N."/>
            <person name="Grigoriev I.V."/>
            <person name="Debuchy R."/>
            <person name="Gladieux P."/>
            <person name="Thoren M.H."/>
            <person name="Johannesson H."/>
        </authorList>
    </citation>
    <scope>NUCLEOTIDE SEQUENCE</scope>
    <source>
        <strain evidence="2">CBS 892.96</strain>
    </source>
</reference>
<evidence type="ECO:0000256" key="1">
    <source>
        <dbReference type="SAM" id="MobiDB-lite"/>
    </source>
</evidence>
<evidence type="ECO:0000313" key="2">
    <source>
        <dbReference type="EMBL" id="KAK4174976.1"/>
    </source>
</evidence>
<dbReference type="AlphaFoldDB" id="A0AAN6W5Y8"/>
<gene>
    <name evidence="2" type="ORF">QBC36DRAFT_356048</name>
</gene>
<evidence type="ECO:0000313" key="3">
    <source>
        <dbReference type="Proteomes" id="UP001302321"/>
    </source>
</evidence>
<keyword evidence="3" id="KW-1185">Reference proteome</keyword>
<feature type="region of interest" description="Disordered" evidence="1">
    <location>
        <begin position="1"/>
        <end position="79"/>
    </location>
</feature>
<dbReference type="Proteomes" id="UP001302321">
    <property type="component" value="Unassembled WGS sequence"/>
</dbReference>
<organism evidence="2 3">
    <name type="scientific">Triangularia setosa</name>
    <dbReference type="NCBI Taxonomy" id="2587417"/>
    <lineage>
        <taxon>Eukaryota</taxon>
        <taxon>Fungi</taxon>
        <taxon>Dikarya</taxon>
        <taxon>Ascomycota</taxon>
        <taxon>Pezizomycotina</taxon>
        <taxon>Sordariomycetes</taxon>
        <taxon>Sordariomycetidae</taxon>
        <taxon>Sordariales</taxon>
        <taxon>Podosporaceae</taxon>
        <taxon>Triangularia</taxon>
    </lineage>
</organism>
<name>A0AAN6W5Y8_9PEZI</name>
<dbReference type="EMBL" id="MU866255">
    <property type="protein sequence ID" value="KAK4174976.1"/>
    <property type="molecule type" value="Genomic_DNA"/>
</dbReference>
<sequence length="386" mass="44137">MKSTKRQAQEMSDDTPPLTSRSGSPPSIIEAPDTPRDGFDGPPAVASSPSPRQTLQQQIQGQSQISGRPAKRQKVTNTHRKCRRCPSVFEMRPPVPRGIAVPNIPQSTWNERTNLFCARCFMLLYVCETMFATNKLEARCKPFDEVHTDNCQNWDEVMGNVHFLNQLFVAGGNDIIKAAQNPKTKELFENEGEIRPWSRILWNLDKVLNGRPKDEAEVRLLGQLWRSEVHKWIGMAAMMLLHTFFDQRQQKNLDWRCGGYCGHCKPKKEDHKARMAMQRAILRGDQELPGQPLSFTRLFEMVPRNADGIRPQYQYISNIDGRRDFGVGRNLVLPGGGERFSPWGIENNAASRVNFDDWVVNYDRYKGYDQALQDNIDNFSALDNEP</sequence>
<proteinExistence type="predicted"/>
<protein>
    <submittedName>
        <fullName evidence="2">Uncharacterized protein</fullName>
    </submittedName>
</protein>
<feature type="compositionally biased region" description="Low complexity" evidence="1">
    <location>
        <begin position="56"/>
        <end position="67"/>
    </location>
</feature>
<comment type="caution">
    <text evidence="2">The sequence shown here is derived from an EMBL/GenBank/DDBJ whole genome shotgun (WGS) entry which is preliminary data.</text>
</comment>